<evidence type="ECO:0000313" key="3">
    <source>
        <dbReference type="Proteomes" id="UP000712600"/>
    </source>
</evidence>
<sequence length="233" mass="26688">MAMVLWNDERRHSWQQVHRLTTYRRHLIFHWVRTLQIPKSQSAAWPSQHKYPASRWLNLSAPGTGFNMDKGWCYVSNSRCTKKFQRMVSSFTCATFNNTTPLVSFVYLLVLMEKCTSYITSELMKLCIFWLERERIQSTHTATPFIAQMAGKTYTFQARDGNDDHGDDMPRNISGPTKVDTDGDDCEEAPTIGTTSTGVDTNKPPATATSKVAKKARIAYAKIIKFFYALFFV</sequence>
<protein>
    <submittedName>
        <fullName evidence="2">Uncharacterized protein</fullName>
    </submittedName>
</protein>
<dbReference type="AlphaFoldDB" id="A0A8S9RJD5"/>
<reference evidence="2" key="1">
    <citation type="submission" date="2019-12" db="EMBL/GenBank/DDBJ databases">
        <title>Genome sequencing and annotation of Brassica cretica.</title>
        <authorList>
            <person name="Studholme D.J."/>
            <person name="Sarris P."/>
        </authorList>
    </citation>
    <scope>NUCLEOTIDE SEQUENCE</scope>
    <source>
        <strain evidence="2">PFS-109/04</strain>
        <tissue evidence="2">Leaf</tissue>
    </source>
</reference>
<accession>A0A8S9RJD5</accession>
<dbReference type="EMBL" id="QGKX02000095">
    <property type="protein sequence ID" value="KAF3572786.1"/>
    <property type="molecule type" value="Genomic_DNA"/>
</dbReference>
<comment type="caution">
    <text evidence="2">The sequence shown here is derived from an EMBL/GenBank/DDBJ whole genome shotgun (WGS) entry which is preliminary data.</text>
</comment>
<evidence type="ECO:0000256" key="1">
    <source>
        <dbReference type="SAM" id="MobiDB-lite"/>
    </source>
</evidence>
<name>A0A8S9RJD5_BRACR</name>
<dbReference type="Proteomes" id="UP000712600">
    <property type="component" value="Unassembled WGS sequence"/>
</dbReference>
<proteinExistence type="predicted"/>
<feature type="region of interest" description="Disordered" evidence="1">
    <location>
        <begin position="161"/>
        <end position="202"/>
    </location>
</feature>
<gene>
    <name evidence="2" type="ORF">F2Q69_00063345</name>
</gene>
<feature type="compositionally biased region" description="Basic and acidic residues" evidence="1">
    <location>
        <begin position="161"/>
        <end position="170"/>
    </location>
</feature>
<evidence type="ECO:0000313" key="2">
    <source>
        <dbReference type="EMBL" id="KAF3572786.1"/>
    </source>
</evidence>
<organism evidence="2 3">
    <name type="scientific">Brassica cretica</name>
    <name type="common">Mustard</name>
    <dbReference type="NCBI Taxonomy" id="69181"/>
    <lineage>
        <taxon>Eukaryota</taxon>
        <taxon>Viridiplantae</taxon>
        <taxon>Streptophyta</taxon>
        <taxon>Embryophyta</taxon>
        <taxon>Tracheophyta</taxon>
        <taxon>Spermatophyta</taxon>
        <taxon>Magnoliopsida</taxon>
        <taxon>eudicotyledons</taxon>
        <taxon>Gunneridae</taxon>
        <taxon>Pentapetalae</taxon>
        <taxon>rosids</taxon>
        <taxon>malvids</taxon>
        <taxon>Brassicales</taxon>
        <taxon>Brassicaceae</taxon>
        <taxon>Brassiceae</taxon>
        <taxon>Brassica</taxon>
    </lineage>
</organism>